<evidence type="ECO:0000256" key="2">
    <source>
        <dbReference type="SAM" id="SignalP"/>
    </source>
</evidence>
<evidence type="ECO:0000313" key="3">
    <source>
        <dbReference type="EMBL" id="ORX69736.1"/>
    </source>
</evidence>
<dbReference type="RefSeq" id="XP_040743424.1">
    <property type="nucleotide sequence ID" value="XM_040887709.1"/>
</dbReference>
<sequence>MKLSFATTFLAAATVLAAPSPNDYDKRAVVVNIASLQQAANNYQTYVNQLNNILSQMQDTQNNILSSFQGSARASLNSAQSDATNKIHGAIGDISKIVSGINGAISSYQGADGHAAGQWN</sequence>
<proteinExistence type="predicted"/>
<keyword evidence="1" id="KW-0175">Coiled coil</keyword>
<comment type="caution">
    <text evidence="3">The sequence shown here is derived from an EMBL/GenBank/DDBJ whole genome shotgun (WGS) entry which is preliminary data.</text>
</comment>
<gene>
    <name evidence="3" type="ORF">DL89DRAFT_267897</name>
</gene>
<evidence type="ECO:0000256" key="1">
    <source>
        <dbReference type="SAM" id="Coils"/>
    </source>
</evidence>
<keyword evidence="2" id="KW-0732">Signal</keyword>
<dbReference type="Gene3D" id="1.10.287.1060">
    <property type="entry name" value="ESAT-6-like"/>
    <property type="match status" value="1"/>
</dbReference>
<feature type="chain" id="PRO_5013050501" evidence="2">
    <location>
        <begin position="18"/>
        <end position="120"/>
    </location>
</feature>
<accession>A0A1Y1W908</accession>
<keyword evidence="4" id="KW-1185">Reference proteome</keyword>
<dbReference type="Pfam" id="PF06013">
    <property type="entry name" value="WXG100"/>
    <property type="match status" value="1"/>
</dbReference>
<evidence type="ECO:0000313" key="4">
    <source>
        <dbReference type="Proteomes" id="UP000193922"/>
    </source>
</evidence>
<dbReference type="EMBL" id="MCFD01000007">
    <property type="protein sequence ID" value="ORX69736.1"/>
    <property type="molecule type" value="Genomic_DNA"/>
</dbReference>
<dbReference type="GeneID" id="63804357"/>
<organism evidence="3 4">
    <name type="scientific">Linderina pennispora</name>
    <dbReference type="NCBI Taxonomy" id="61395"/>
    <lineage>
        <taxon>Eukaryota</taxon>
        <taxon>Fungi</taxon>
        <taxon>Fungi incertae sedis</taxon>
        <taxon>Zoopagomycota</taxon>
        <taxon>Kickxellomycotina</taxon>
        <taxon>Kickxellomycetes</taxon>
        <taxon>Kickxellales</taxon>
        <taxon>Kickxellaceae</taxon>
        <taxon>Linderina</taxon>
    </lineage>
</organism>
<protein>
    <submittedName>
        <fullName evidence="3">Uncharacterized protein</fullName>
    </submittedName>
</protein>
<dbReference type="InterPro" id="IPR036689">
    <property type="entry name" value="ESAT-6-like_sf"/>
</dbReference>
<dbReference type="SUPFAM" id="SSF140453">
    <property type="entry name" value="EsxAB dimer-like"/>
    <property type="match status" value="1"/>
</dbReference>
<dbReference type="Proteomes" id="UP000193922">
    <property type="component" value="Unassembled WGS sequence"/>
</dbReference>
<feature type="coiled-coil region" evidence="1">
    <location>
        <begin position="36"/>
        <end position="63"/>
    </location>
</feature>
<dbReference type="InterPro" id="IPR010310">
    <property type="entry name" value="T7SS_ESAT-6-like"/>
</dbReference>
<feature type="signal peptide" evidence="2">
    <location>
        <begin position="1"/>
        <end position="17"/>
    </location>
</feature>
<dbReference type="AlphaFoldDB" id="A0A1Y1W908"/>
<reference evidence="3 4" key="1">
    <citation type="submission" date="2016-07" db="EMBL/GenBank/DDBJ databases">
        <title>Pervasive Adenine N6-methylation of Active Genes in Fungi.</title>
        <authorList>
            <consortium name="DOE Joint Genome Institute"/>
            <person name="Mondo S.J."/>
            <person name="Dannebaum R.O."/>
            <person name="Kuo R.C."/>
            <person name="Labutti K."/>
            <person name="Haridas S."/>
            <person name="Kuo A."/>
            <person name="Salamov A."/>
            <person name="Ahrendt S.R."/>
            <person name="Lipzen A."/>
            <person name="Sullivan W."/>
            <person name="Andreopoulos W.B."/>
            <person name="Clum A."/>
            <person name="Lindquist E."/>
            <person name="Daum C."/>
            <person name="Ramamoorthy G.K."/>
            <person name="Gryganskyi A."/>
            <person name="Culley D."/>
            <person name="Magnuson J.K."/>
            <person name="James T.Y."/>
            <person name="O'Malley M.A."/>
            <person name="Stajich J.E."/>
            <person name="Spatafora J.W."/>
            <person name="Visel A."/>
            <person name="Grigoriev I.V."/>
        </authorList>
    </citation>
    <scope>NUCLEOTIDE SEQUENCE [LARGE SCALE GENOMIC DNA]</scope>
    <source>
        <strain evidence="3 4">ATCC 12442</strain>
    </source>
</reference>
<name>A0A1Y1W908_9FUNG</name>